<dbReference type="PhylomeDB" id="D7EIS0"/>
<dbReference type="HOGENOM" id="CLU_1898919_0_0_1"/>
<dbReference type="Proteomes" id="UP000007266">
    <property type="component" value="Unassembled WGS sequence"/>
</dbReference>
<evidence type="ECO:0000313" key="2">
    <source>
        <dbReference type="Proteomes" id="UP000007266"/>
    </source>
</evidence>
<keyword evidence="2" id="KW-1185">Reference proteome</keyword>
<protein>
    <submittedName>
        <fullName evidence="1">Uncharacterized protein</fullName>
    </submittedName>
</protein>
<proteinExistence type="predicted"/>
<dbReference type="EMBL" id="KQ972823">
    <property type="protein sequence ID" value="EFA12259.1"/>
    <property type="molecule type" value="Genomic_DNA"/>
</dbReference>
<dbReference type="AlphaFoldDB" id="D7EIS0"/>
<reference evidence="1 2" key="1">
    <citation type="journal article" date="2008" name="Nature">
        <title>The genome of the model beetle and pest Tribolium castaneum.</title>
        <authorList>
            <consortium name="Tribolium Genome Sequencing Consortium"/>
            <person name="Richards S."/>
            <person name="Gibbs R.A."/>
            <person name="Weinstock G.M."/>
            <person name="Brown S.J."/>
            <person name="Denell R."/>
            <person name="Beeman R.W."/>
            <person name="Gibbs R."/>
            <person name="Beeman R.W."/>
            <person name="Brown S.J."/>
            <person name="Bucher G."/>
            <person name="Friedrich M."/>
            <person name="Grimmelikhuijzen C.J."/>
            <person name="Klingler M."/>
            <person name="Lorenzen M."/>
            <person name="Richards S."/>
            <person name="Roth S."/>
            <person name="Schroder R."/>
            <person name="Tautz D."/>
            <person name="Zdobnov E.M."/>
            <person name="Muzny D."/>
            <person name="Gibbs R.A."/>
            <person name="Weinstock G.M."/>
            <person name="Attaway T."/>
            <person name="Bell S."/>
            <person name="Buhay C.J."/>
            <person name="Chandrabose M.N."/>
            <person name="Chavez D."/>
            <person name="Clerk-Blankenburg K.P."/>
            <person name="Cree A."/>
            <person name="Dao M."/>
            <person name="Davis C."/>
            <person name="Chacko J."/>
            <person name="Dinh H."/>
            <person name="Dugan-Rocha S."/>
            <person name="Fowler G."/>
            <person name="Garner T.T."/>
            <person name="Garnes J."/>
            <person name="Gnirke A."/>
            <person name="Hawes A."/>
            <person name="Hernandez J."/>
            <person name="Hines S."/>
            <person name="Holder M."/>
            <person name="Hume J."/>
            <person name="Jhangiani S.N."/>
            <person name="Joshi V."/>
            <person name="Khan Z.M."/>
            <person name="Jackson L."/>
            <person name="Kovar C."/>
            <person name="Kowis A."/>
            <person name="Lee S."/>
            <person name="Lewis L.R."/>
            <person name="Margolis J."/>
            <person name="Morgan M."/>
            <person name="Nazareth L.V."/>
            <person name="Nguyen N."/>
            <person name="Okwuonu G."/>
            <person name="Parker D."/>
            <person name="Richards S."/>
            <person name="Ruiz S.J."/>
            <person name="Santibanez J."/>
            <person name="Savard J."/>
            <person name="Scherer S.E."/>
            <person name="Schneider B."/>
            <person name="Sodergren E."/>
            <person name="Tautz D."/>
            <person name="Vattahil S."/>
            <person name="Villasana D."/>
            <person name="White C.S."/>
            <person name="Wright R."/>
            <person name="Park Y."/>
            <person name="Beeman R.W."/>
            <person name="Lord J."/>
            <person name="Oppert B."/>
            <person name="Lorenzen M."/>
            <person name="Brown S."/>
            <person name="Wang L."/>
            <person name="Savard J."/>
            <person name="Tautz D."/>
            <person name="Richards S."/>
            <person name="Weinstock G."/>
            <person name="Gibbs R.A."/>
            <person name="Liu Y."/>
            <person name="Worley K."/>
            <person name="Weinstock G."/>
            <person name="Elsik C.G."/>
            <person name="Reese J.T."/>
            <person name="Elhaik E."/>
            <person name="Landan G."/>
            <person name="Graur D."/>
            <person name="Arensburger P."/>
            <person name="Atkinson P."/>
            <person name="Beeman R.W."/>
            <person name="Beidler J."/>
            <person name="Brown S.J."/>
            <person name="Demuth J.P."/>
            <person name="Drury D.W."/>
            <person name="Du Y.Z."/>
            <person name="Fujiwara H."/>
            <person name="Lorenzen M."/>
            <person name="Maselli V."/>
            <person name="Osanai M."/>
            <person name="Park Y."/>
            <person name="Robertson H.M."/>
            <person name="Tu Z."/>
            <person name="Wang J.J."/>
            <person name="Wang S."/>
            <person name="Richards S."/>
            <person name="Song H."/>
            <person name="Zhang L."/>
            <person name="Sodergren E."/>
            <person name="Werner D."/>
            <person name="Stanke M."/>
            <person name="Morgenstern B."/>
            <person name="Solovyev V."/>
            <person name="Kosarev P."/>
            <person name="Brown G."/>
            <person name="Chen H.C."/>
            <person name="Ermolaeva O."/>
            <person name="Hlavina W."/>
            <person name="Kapustin Y."/>
            <person name="Kiryutin B."/>
            <person name="Kitts P."/>
            <person name="Maglott D."/>
            <person name="Pruitt K."/>
            <person name="Sapojnikov V."/>
            <person name="Souvorov A."/>
            <person name="Mackey A.J."/>
            <person name="Waterhouse R.M."/>
            <person name="Wyder S."/>
            <person name="Zdobnov E.M."/>
            <person name="Zdobnov E.M."/>
            <person name="Wyder S."/>
            <person name="Kriventseva E.V."/>
            <person name="Kadowaki T."/>
            <person name="Bork P."/>
            <person name="Aranda M."/>
            <person name="Bao R."/>
            <person name="Beermann A."/>
            <person name="Berns N."/>
            <person name="Bolognesi R."/>
            <person name="Bonneton F."/>
            <person name="Bopp D."/>
            <person name="Brown S.J."/>
            <person name="Bucher G."/>
            <person name="Butts T."/>
            <person name="Chaumot A."/>
            <person name="Denell R.E."/>
            <person name="Ferrier D.E."/>
            <person name="Friedrich M."/>
            <person name="Gordon C.M."/>
            <person name="Jindra M."/>
            <person name="Klingler M."/>
            <person name="Lan Q."/>
            <person name="Lattorff H.M."/>
            <person name="Laudet V."/>
            <person name="von Levetsow C."/>
            <person name="Liu Z."/>
            <person name="Lutz R."/>
            <person name="Lynch J.A."/>
            <person name="da Fonseca R.N."/>
            <person name="Posnien N."/>
            <person name="Reuter R."/>
            <person name="Roth S."/>
            <person name="Savard J."/>
            <person name="Schinko J.B."/>
            <person name="Schmitt C."/>
            <person name="Schoppmeier M."/>
            <person name="Schroder R."/>
            <person name="Shippy T.D."/>
            <person name="Simonnet F."/>
            <person name="Marques-Souza H."/>
            <person name="Tautz D."/>
            <person name="Tomoyasu Y."/>
            <person name="Trauner J."/>
            <person name="Van der Zee M."/>
            <person name="Vervoort M."/>
            <person name="Wittkopp N."/>
            <person name="Wimmer E.A."/>
            <person name="Yang X."/>
            <person name="Jones A.K."/>
            <person name="Sattelle D.B."/>
            <person name="Ebert P.R."/>
            <person name="Nelson D."/>
            <person name="Scott J.G."/>
            <person name="Beeman R.W."/>
            <person name="Muthukrishnan S."/>
            <person name="Kramer K.J."/>
            <person name="Arakane Y."/>
            <person name="Beeman R.W."/>
            <person name="Zhu Q."/>
            <person name="Hogenkamp D."/>
            <person name="Dixit R."/>
            <person name="Oppert B."/>
            <person name="Jiang H."/>
            <person name="Zou Z."/>
            <person name="Marshall J."/>
            <person name="Elpidina E."/>
            <person name="Vinokurov K."/>
            <person name="Oppert C."/>
            <person name="Zou Z."/>
            <person name="Evans J."/>
            <person name="Lu Z."/>
            <person name="Zhao P."/>
            <person name="Sumathipala N."/>
            <person name="Altincicek B."/>
            <person name="Vilcinskas A."/>
            <person name="Williams M."/>
            <person name="Hultmark D."/>
            <person name="Hetru C."/>
            <person name="Jiang H."/>
            <person name="Grimmelikhuijzen C.J."/>
            <person name="Hauser F."/>
            <person name="Cazzamali G."/>
            <person name="Williamson M."/>
            <person name="Park Y."/>
            <person name="Li B."/>
            <person name="Tanaka Y."/>
            <person name="Predel R."/>
            <person name="Neupert S."/>
            <person name="Schachtner J."/>
            <person name="Verleyen P."/>
            <person name="Raible F."/>
            <person name="Bork P."/>
            <person name="Friedrich M."/>
            <person name="Walden K.K."/>
            <person name="Robertson H.M."/>
            <person name="Angeli S."/>
            <person name="Foret S."/>
            <person name="Bucher G."/>
            <person name="Schuetz S."/>
            <person name="Maleszka R."/>
            <person name="Wimmer E.A."/>
            <person name="Beeman R.W."/>
            <person name="Lorenzen M."/>
            <person name="Tomoyasu Y."/>
            <person name="Miller S.C."/>
            <person name="Grossmann D."/>
            <person name="Bucher G."/>
        </authorList>
    </citation>
    <scope>NUCLEOTIDE SEQUENCE [LARGE SCALE GENOMIC DNA]</scope>
    <source>
        <strain evidence="1 2">Georgia GA2</strain>
    </source>
</reference>
<organism evidence="1 2">
    <name type="scientific">Tribolium castaneum</name>
    <name type="common">Red flour beetle</name>
    <dbReference type="NCBI Taxonomy" id="7070"/>
    <lineage>
        <taxon>Eukaryota</taxon>
        <taxon>Metazoa</taxon>
        <taxon>Ecdysozoa</taxon>
        <taxon>Arthropoda</taxon>
        <taxon>Hexapoda</taxon>
        <taxon>Insecta</taxon>
        <taxon>Pterygota</taxon>
        <taxon>Neoptera</taxon>
        <taxon>Endopterygota</taxon>
        <taxon>Coleoptera</taxon>
        <taxon>Polyphaga</taxon>
        <taxon>Cucujiformia</taxon>
        <taxon>Tenebrionidae</taxon>
        <taxon>Tenebrionidae incertae sedis</taxon>
        <taxon>Tribolium</taxon>
    </lineage>
</organism>
<name>D7EIS0_TRICA</name>
<reference evidence="1 2" key="2">
    <citation type="journal article" date="2010" name="Nucleic Acids Res.">
        <title>BeetleBase in 2010: revisions to provide comprehensive genomic information for Tribolium castaneum.</title>
        <authorList>
            <person name="Kim H.S."/>
            <person name="Murphy T."/>
            <person name="Xia J."/>
            <person name="Caragea D."/>
            <person name="Park Y."/>
            <person name="Beeman R.W."/>
            <person name="Lorenzen M.D."/>
            <person name="Butcher S."/>
            <person name="Manak J.R."/>
            <person name="Brown S.J."/>
        </authorList>
    </citation>
    <scope>NUCLEOTIDE SEQUENCE [LARGE SCALE GENOMIC DNA]</scope>
    <source>
        <strain evidence="1 2">Georgia GA2</strain>
    </source>
</reference>
<sequence>MAFLDKVLKAGQELVLSELQETTFLQLVNKSSCDIMDATMSSMDQLDWINAGPLFDRAYIPCNTSAERVAKINKNTVHCPFEMTLLFSDRTSDKFRMHQKYPIDRCAGFQHLYGPHDISYSSSGNKVIITIRDK</sequence>
<evidence type="ECO:0000313" key="1">
    <source>
        <dbReference type="EMBL" id="EFA12259.1"/>
    </source>
</evidence>
<accession>D7EIS0</accession>
<dbReference type="InParanoid" id="D7EIS0"/>
<gene>
    <name evidence="1" type="primary">AUGUSTUS-3.0.2_16123</name>
    <name evidence="1" type="ORF">TcasGA2_TC016123</name>
</gene>